<name>A0A0K9PEZ7_ZOSMR</name>
<protein>
    <submittedName>
        <fullName evidence="8">BHLH transcription factor</fullName>
    </submittedName>
</protein>
<feature type="compositionally biased region" description="Basic and acidic residues" evidence="6">
    <location>
        <begin position="257"/>
        <end position="274"/>
    </location>
</feature>
<feature type="compositionally biased region" description="Basic and acidic residues" evidence="6">
    <location>
        <begin position="228"/>
        <end position="244"/>
    </location>
</feature>
<reference evidence="9" key="1">
    <citation type="journal article" date="2016" name="Nature">
        <title>The genome of the seagrass Zostera marina reveals angiosperm adaptation to the sea.</title>
        <authorList>
            <person name="Olsen J.L."/>
            <person name="Rouze P."/>
            <person name="Verhelst B."/>
            <person name="Lin Y.-C."/>
            <person name="Bayer T."/>
            <person name="Collen J."/>
            <person name="Dattolo E."/>
            <person name="De Paoli E."/>
            <person name="Dittami S."/>
            <person name="Maumus F."/>
            <person name="Michel G."/>
            <person name="Kersting A."/>
            <person name="Lauritano C."/>
            <person name="Lohaus R."/>
            <person name="Toepel M."/>
            <person name="Tonon T."/>
            <person name="Vanneste K."/>
            <person name="Amirebrahimi M."/>
            <person name="Brakel J."/>
            <person name="Bostroem C."/>
            <person name="Chovatia M."/>
            <person name="Grimwood J."/>
            <person name="Jenkins J.W."/>
            <person name="Jueterbock A."/>
            <person name="Mraz A."/>
            <person name="Stam W.T."/>
            <person name="Tice H."/>
            <person name="Bornberg-Bauer E."/>
            <person name="Green P.J."/>
            <person name="Pearson G.A."/>
            <person name="Procaccini G."/>
            <person name="Duarte C.M."/>
            <person name="Schmutz J."/>
            <person name="Reusch T.B.H."/>
            <person name="Van de Peer Y."/>
        </authorList>
    </citation>
    <scope>NUCLEOTIDE SEQUENCE [LARGE SCALE GENOMIC DNA]</scope>
    <source>
        <strain evidence="9">cv. Finnish</strain>
    </source>
</reference>
<dbReference type="Proteomes" id="UP000036987">
    <property type="component" value="Unassembled WGS sequence"/>
</dbReference>
<evidence type="ECO:0000256" key="2">
    <source>
        <dbReference type="ARBA" id="ARBA00005510"/>
    </source>
</evidence>
<keyword evidence="5" id="KW-0539">Nucleus</keyword>
<evidence type="ECO:0000259" key="7">
    <source>
        <dbReference type="PROSITE" id="PS50888"/>
    </source>
</evidence>
<dbReference type="PANTHER" id="PTHR12565">
    <property type="entry name" value="STEROL REGULATORY ELEMENT-BINDING PROTEIN"/>
    <property type="match status" value="1"/>
</dbReference>
<evidence type="ECO:0000313" key="8">
    <source>
        <dbReference type="EMBL" id="KMZ66822.1"/>
    </source>
</evidence>
<evidence type="ECO:0000256" key="5">
    <source>
        <dbReference type="ARBA" id="ARBA00023242"/>
    </source>
</evidence>
<dbReference type="PANTHER" id="PTHR12565:SF184">
    <property type="entry name" value="BHLH TRANSCRIPTION FACTOR"/>
    <property type="match status" value="1"/>
</dbReference>
<organism evidence="8 9">
    <name type="scientific">Zostera marina</name>
    <name type="common">Eelgrass</name>
    <dbReference type="NCBI Taxonomy" id="29655"/>
    <lineage>
        <taxon>Eukaryota</taxon>
        <taxon>Viridiplantae</taxon>
        <taxon>Streptophyta</taxon>
        <taxon>Embryophyta</taxon>
        <taxon>Tracheophyta</taxon>
        <taxon>Spermatophyta</taxon>
        <taxon>Magnoliopsida</taxon>
        <taxon>Liliopsida</taxon>
        <taxon>Zosteraceae</taxon>
        <taxon>Zostera</taxon>
    </lineage>
</organism>
<dbReference type="InterPro" id="IPR036638">
    <property type="entry name" value="HLH_DNA-bd_sf"/>
</dbReference>
<dbReference type="STRING" id="29655.A0A0K9PEZ7"/>
<gene>
    <name evidence="8" type="ORF">ZOSMA_288G00210</name>
</gene>
<dbReference type="GO" id="GO:0003700">
    <property type="term" value="F:DNA-binding transcription factor activity"/>
    <property type="evidence" value="ECO:0000318"/>
    <property type="project" value="GO_Central"/>
</dbReference>
<keyword evidence="9" id="KW-1185">Reference proteome</keyword>
<keyword evidence="3" id="KW-0805">Transcription regulation</keyword>
<dbReference type="GO" id="GO:0046983">
    <property type="term" value="F:protein dimerization activity"/>
    <property type="evidence" value="ECO:0007669"/>
    <property type="project" value="InterPro"/>
</dbReference>
<dbReference type="GO" id="GO:0005634">
    <property type="term" value="C:nucleus"/>
    <property type="evidence" value="ECO:0000318"/>
    <property type="project" value="GO_Central"/>
</dbReference>
<dbReference type="FunFam" id="4.10.280.10:FF:000002">
    <property type="entry name" value="Basic helix-loop-helix transcription factor"/>
    <property type="match status" value="1"/>
</dbReference>
<dbReference type="SUPFAM" id="SSF47459">
    <property type="entry name" value="HLH, helix-loop-helix DNA-binding domain"/>
    <property type="match status" value="1"/>
</dbReference>
<feature type="region of interest" description="Disordered" evidence="6">
    <location>
        <begin position="178"/>
        <end position="274"/>
    </location>
</feature>
<evidence type="ECO:0000256" key="3">
    <source>
        <dbReference type="ARBA" id="ARBA00023015"/>
    </source>
</evidence>
<comment type="similarity">
    <text evidence="2">Belongs to the bHLH protein family.</text>
</comment>
<comment type="caution">
    <text evidence="8">The sequence shown here is derived from an EMBL/GenBank/DDBJ whole genome shotgun (WGS) entry which is preliminary data.</text>
</comment>
<dbReference type="EMBL" id="LFYR01000956">
    <property type="protein sequence ID" value="KMZ66822.1"/>
    <property type="molecule type" value="Genomic_DNA"/>
</dbReference>
<accession>A0A0K9PEZ7</accession>
<comment type="subcellular location">
    <subcellularLocation>
        <location evidence="1">Nucleus</location>
    </subcellularLocation>
</comment>
<dbReference type="SMART" id="SM00353">
    <property type="entry name" value="HLH"/>
    <property type="match status" value="1"/>
</dbReference>
<feature type="domain" description="BHLH" evidence="7">
    <location>
        <begin position="285"/>
        <end position="335"/>
    </location>
</feature>
<evidence type="ECO:0000313" key="9">
    <source>
        <dbReference type="Proteomes" id="UP000036987"/>
    </source>
</evidence>
<dbReference type="AlphaFoldDB" id="A0A0K9PEZ7"/>
<proteinExistence type="inferred from homology"/>
<evidence type="ECO:0000256" key="4">
    <source>
        <dbReference type="ARBA" id="ARBA00023163"/>
    </source>
</evidence>
<evidence type="ECO:0000256" key="6">
    <source>
        <dbReference type="SAM" id="MobiDB-lite"/>
    </source>
</evidence>
<dbReference type="OrthoDB" id="775589at2759"/>
<dbReference type="InterPro" id="IPR024097">
    <property type="entry name" value="bHLH_ZIP_TF"/>
</dbReference>
<keyword evidence="4" id="KW-0804">Transcription</keyword>
<feature type="compositionally biased region" description="Polar residues" evidence="6">
    <location>
        <begin position="217"/>
        <end position="226"/>
    </location>
</feature>
<dbReference type="Gene3D" id="4.10.280.10">
    <property type="entry name" value="Helix-loop-helix DNA-binding domain"/>
    <property type="match status" value="1"/>
</dbReference>
<feature type="region of interest" description="Disordered" evidence="6">
    <location>
        <begin position="69"/>
        <end position="91"/>
    </location>
</feature>
<dbReference type="PROSITE" id="PS50888">
    <property type="entry name" value="BHLH"/>
    <property type="match status" value="1"/>
</dbReference>
<evidence type="ECO:0000256" key="1">
    <source>
        <dbReference type="ARBA" id="ARBA00004123"/>
    </source>
</evidence>
<sequence>MDREEFTTTSLLDHLNVNYVSLNWDQPSQFESALSSIVSSPSNQTPQSDNVVIRELIGRLGTICNSSGEIEMSPHSQGYNNSSVNASSYTTPLNSPPKLGLSMSENHYQSLGSISISGNPLPIPATGTARLSGIVADPGFAERSARFSCFGGRNYNGFPGVYPTPPEASPQLLQINEHISPKGGCGSQPNDRDEPSVSDHIPVISRSNARKRKSISKTKPNETSKVLSGDDSHAKNSRSDKSKLEQACSVLESGDGSQERSKESNSKTPEIPRQDYIHVRARRGQATDSHSLAERVRREKISERMKFLQNLVPGCKKVTGKAVMLDEIINYVQSLQRQVEFLSMKLSTVNHRLDLNVENLISKDIPHSGVPMDLSGPVFPFSQNVMMNGVQSLSHCNLNPLDAASLFGTLWEDDLQSVVQMGFEQNQETAFSSQLFPGALPSTHMKVEL</sequence>
<dbReference type="OMA" id="FMTEMSA"/>
<dbReference type="InterPro" id="IPR011598">
    <property type="entry name" value="bHLH_dom"/>
</dbReference>
<dbReference type="Pfam" id="PF00010">
    <property type="entry name" value="HLH"/>
    <property type="match status" value="1"/>
</dbReference>
<dbReference type="CDD" id="cd18919">
    <property type="entry name" value="bHLH_AtBPE_like"/>
    <property type="match status" value="1"/>
</dbReference>